<dbReference type="Proteomes" id="UP000054532">
    <property type="component" value="Unassembled WGS sequence"/>
</dbReference>
<accession>W2M315</accession>
<dbReference type="AlphaFoldDB" id="W2M315"/>
<sequence>MDLAGLCLFNEFKRIAEVASPTDIVYQSDIDDFVAYEKVNFGKDLTKARRERFSSCSCTSMATVNVTST</sequence>
<organism evidence="1">
    <name type="scientific">Phytophthora nicotianae</name>
    <name type="common">Potato buckeye rot agent</name>
    <name type="synonym">Phytophthora parasitica</name>
    <dbReference type="NCBI Taxonomy" id="4792"/>
    <lineage>
        <taxon>Eukaryota</taxon>
        <taxon>Sar</taxon>
        <taxon>Stramenopiles</taxon>
        <taxon>Oomycota</taxon>
        <taxon>Peronosporomycetes</taxon>
        <taxon>Peronosporales</taxon>
        <taxon>Peronosporaceae</taxon>
        <taxon>Phytophthora</taxon>
    </lineage>
</organism>
<name>W2M315_PHYNI</name>
<proteinExistence type="predicted"/>
<gene>
    <name evidence="1" type="ORF">L914_21620</name>
</gene>
<evidence type="ECO:0000313" key="1">
    <source>
        <dbReference type="EMBL" id="ETM30705.1"/>
    </source>
</evidence>
<dbReference type="EMBL" id="KI696859">
    <property type="protein sequence ID" value="ETM30705.1"/>
    <property type="molecule type" value="Genomic_DNA"/>
</dbReference>
<reference evidence="1" key="1">
    <citation type="submission" date="2013-11" db="EMBL/GenBank/DDBJ databases">
        <title>The Genome Sequence of Phytophthora parasitica IAC_01/95.</title>
        <authorList>
            <consortium name="The Broad Institute Genomics Platform"/>
            <person name="Russ C."/>
            <person name="Tyler B."/>
            <person name="Panabieres F."/>
            <person name="Shan W."/>
            <person name="Tripathy S."/>
            <person name="Grunwald N."/>
            <person name="Machado M."/>
            <person name="Johnson C.S."/>
            <person name="Arredondo F."/>
            <person name="Hong C."/>
            <person name="Coffey M."/>
            <person name="Young S.K."/>
            <person name="Zeng Q."/>
            <person name="Gargeya S."/>
            <person name="Fitzgerald M."/>
            <person name="Abouelleil A."/>
            <person name="Alvarado L."/>
            <person name="Chapman S.B."/>
            <person name="Gainer-Dewar J."/>
            <person name="Goldberg J."/>
            <person name="Griggs A."/>
            <person name="Gujja S."/>
            <person name="Hansen M."/>
            <person name="Howarth C."/>
            <person name="Imamovic A."/>
            <person name="Ireland A."/>
            <person name="Larimer J."/>
            <person name="McCowan C."/>
            <person name="Murphy C."/>
            <person name="Pearson M."/>
            <person name="Poon T.W."/>
            <person name="Priest M."/>
            <person name="Roberts A."/>
            <person name="Saif S."/>
            <person name="Shea T."/>
            <person name="Sykes S."/>
            <person name="Wortman J."/>
            <person name="Nusbaum C."/>
            <person name="Birren B."/>
        </authorList>
    </citation>
    <scope>NUCLEOTIDE SEQUENCE [LARGE SCALE GENOMIC DNA]</scope>
    <source>
        <strain evidence="1">IAC_01/95</strain>
    </source>
</reference>
<protein>
    <submittedName>
        <fullName evidence="1">Uncharacterized protein</fullName>
    </submittedName>
</protein>